<sequence>MSDQLFKEQQQELPTLGQYYSRQEDEIDLKELFLALWKGKWIIVLSTFLVTVLAIAYALSATQKWTAQAIVTVPQVSDFSQYQKMVNGFQPAFDIYQEDGAVLVSESLASLVDSEKLFSLYIQQFQSKSNKLDYIATLEAFKQDKALISSELSDEELERAEQLLYSKWSDKLDSSSQKDNSSIYTLNGTWENAEGSFSFLAGYLDYIDVKAKNVAISNLASIVNGKFNGLTQEKRLLEDQAKSRLKIELEQSRYALQIAKAAKLNAPVENLGDKDIFSINMGANALEAKVKVLERLEQLEILEPKIQIINSKLKLLNQLAVDPSIVFQTSRFIERPEKPLSRTSPKRPLIAILGTFLGGLLGCFIVLVRFAFREK</sequence>
<dbReference type="GO" id="GO:0005886">
    <property type="term" value="C:plasma membrane"/>
    <property type="evidence" value="ECO:0007669"/>
    <property type="project" value="UniProtKB-SubCell"/>
</dbReference>
<dbReference type="SUPFAM" id="SSF160355">
    <property type="entry name" value="Bacterial polysaccharide co-polymerase-like"/>
    <property type="match status" value="1"/>
</dbReference>
<feature type="domain" description="Polysaccharide chain length determinant N-terminal" evidence="7">
    <location>
        <begin position="25"/>
        <end position="109"/>
    </location>
</feature>
<keyword evidence="4 6" id="KW-1133">Transmembrane helix</keyword>
<keyword evidence="5 6" id="KW-0472">Membrane</keyword>
<dbReference type="EMBL" id="CP002771">
    <property type="protein sequence ID" value="AEF53499.1"/>
    <property type="molecule type" value="Genomic_DNA"/>
</dbReference>
<evidence type="ECO:0000256" key="3">
    <source>
        <dbReference type="ARBA" id="ARBA00022692"/>
    </source>
</evidence>
<reference evidence="8 9" key="1">
    <citation type="journal article" date="2012" name="Stand. Genomic Sci.">
        <title>Complete genome sequence of Marinomonas posidonica type strain (IVIA-Po-181(T)).</title>
        <authorList>
            <person name="Lucas-Elio P."/>
            <person name="Goodwin L."/>
            <person name="Woyke T."/>
            <person name="Pitluck S."/>
            <person name="Nolan M."/>
            <person name="Kyrpides N.C."/>
            <person name="Detter J.C."/>
            <person name="Copeland A."/>
            <person name="Lu M."/>
            <person name="Bruce D."/>
            <person name="Detter C."/>
            <person name="Tapia R."/>
            <person name="Han S."/>
            <person name="Land M.L."/>
            <person name="Ivanova N."/>
            <person name="Mikhailova N."/>
            <person name="Johnston A.W."/>
            <person name="Sanchez-Amat A."/>
        </authorList>
    </citation>
    <scope>NUCLEOTIDE SEQUENCE [LARGE SCALE GENOMIC DNA]</scope>
    <source>
        <strain evidence="9">CECT 7376 / NCIMB 14433 / IVIA-Po-181</strain>
    </source>
</reference>
<name>F6CZ43_MARPP</name>
<dbReference type="eggNOG" id="COG3765">
    <property type="taxonomic scope" value="Bacteria"/>
</dbReference>
<evidence type="ECO:0000259" key="7">
    <source>
        <dbReference type="Pfam" id="PF02706"/>
    </source>
</evidence>
<evidence type="ECO:0000256" key="6">
    <source>
        <dbReference type="SAM" id="Phobius"/>
    </source>
</evidence>
<dbReference type="KEGG" id="mpc:Mar181_0435"/>
<dbReference type="STRING" id="491952.Mar181_0435"/>
<comment type="subcellular location">
    <subcellularLocation>
        <location evidence="1">Cell membrane</location>
        <topology evidence="1">Multi-pass membrane protein</topology>
    </subcellularLocation>
</comment>
<feature type="transmembrane region" description="Helical" evidence="6">
    <location>
        <begin position="41"/>
        <end position="59"/>
    </location>
</feature>
<dbReference type="HOGENOM" id="CLU_060925_0_0_6"/>
<dbReference type="InterPro" id="IPR050445">
    <property type="entry name" value="Bact_polysacc_biosynth/exp"/>
</dbReference>
<proteinExistence type="predicted"/>
<dbReference type="GO" id="GO:0004713">
    <property type="term" value="F:protein tyrosine kinase activity"/>
    <property type="evidence" value="ECO:0007669"/>
    <property type="project" value="TreeGrafter"/>
</dbReference>
<dbReference type="RefSeq" id="WP_013794976.1">
    <property type="nucleotide sequence ID" value="NC_015559.1"/>
</dbReference>
<organism evidence="8 9">
    <name type="scientific">Marinomonas posidonica (strain CECT 7376 / NCIMB 14433 / IVIA-Po-181)</name>
    <dbReference type="NCBI Taxonomy" id="491952"/>
    <lineage>
        <taxon>Bacteria</taxon>
        <taxon>Pseudomonadati</taxon>
        <taxon>Pseudomonadota</taxon>
        <taxon>Gammaproteobacteria</taxon>
        <taxon>Oceanospirillales</taxon>
        <taxon>Oceanospirillaceae</taxon>
        <taxon>Marinomonas</taxon>
    </lineage>
</organism>
<dbReference type="Gene3D" id="1.10.287.210">
    <property type="match status" value="1"/>
</dbReference>
<dbReference type="Gene3D" id="3.30.1890.10">
    <property type="entry name" value="FepE-like"/>
    <property type="match status" value="1"/>
</dbReference>
<feature type="transmembrane region" description="Helical" evidence="6">
    <location>
        <begin position="349"/>
        <end position="372"/>
    </location>
</feature>
<dbReference type="InterPro" id="IPR003856">
    <property type="entry name" value="LPS_length_determ_N"/>
</dbReference>
<protein>
    <submittedName>
        <fullName evidence="8">Lipopolysaccharide biosynthesis protein</fullName>
    </submittedName>
</protein>
<keyword evidence="9" id="KW-1185">Reference proteome</keyword>
<evidence type="ECO:0000256" key="2">
    <source>
        <dbReference type="ARBA" id="ARBA00022475"/>
    </source>
</evidence>
<keyword evidence="3 6" id="KW-0812">Transmembrane</keyword>
<evidence type="ECO:0000256" key="5">
    <source>
        <dbReference type="ARBA" id="ARBA00023136"/>
    </source>
</evidence>
<accession>F6CZ43</accession>
<evidence type="ECO:0000256" key="4">
    <source>
        <dbReference type="ARBA" id="ARBA00022989"/>
    </source>
</evidence>
<evidence type="ECO:0000256" key="1">
    <source>
        <dbReference type="ARBA" id="ARBA00004651"/>
    </source>
</evidence>
<evidence type="ECO:0000313" key="9">
    <source>
        <dbReference type="Proteomes" id="UP000009230"/>
    </source>
</evidence>
<dbReference type="PANTHER" id="PTHR32309">
    <property type="entry name" value="TYROSINE-PROTEIN KINASE"/>
    <property type="match status" value="1"/>
</dbReference>
<dbReference type="Pfam" id="PF02706">
    <property type="entry name" value="Wzz"/>
    <property type="match status" value="1"/>
</dbReference>
<keyword evidence="2" id="KW-1003">Cell membrane</keyword>
<gene>
    <name evidence="8" type="ordered locus">Mar181_0435</name>
</gene>
<dbReference type="AlphaFoldDB" id="F6CZ43"/>
<dbReference type="OrthoDB" id="9775724at2"/>
<dbReference type="Proteomes" id="UP000009230">
    <property type="component" value="Chromosome"/>
</dbReference>
<dbReference type="PANTHER" id="PTHR32309:SF13">
    <property type="entry name" value="FERRIC ENTEROBACTIN TRANSPORT PROTEIN FEPE"/>
    <property type="match status" value="1"/>
</dbReference>
<evidence type="ECO:0000313" key="8">
    <source>
        <dbReference type="EMBL" id="AEF53499.1"/>
    </source>
</evidence>